<feature type="non-terminal residue" evidence="1">
    <location>
        <position position="114"/>
    </location>
</feature>
<dbReference type="EMBL" id="GL377311">
    <property type="protein sequence ID" value="EFI93246.1"/>
    <property type="molecule type" value="Genomic_DNA"/>
</dbReference>
<evidence type="ECO:0000313" key="2">
    <source>
        <dbReference type="Proteomes" id="UP000007431"/>
    </source>
</evidence>
<dbReference type="GeneID" id="9596868"/>
<dbReference type="HOGENOM" id="CLU_2122482_0_0_1"/>
<sequence length="114" mass="13108">MTSHPFSAAVDPDTRARRVHEFVVNVTRWVTEYREDHPNAPVDETYRLKQFRRAASAEDEEARILRPTPGDVDPDSTIAAVANSKEELRYLRKQFAEWVASQTTSDNGGHYYQN</sequence>
<dbReference type="AlphaFoldDB" id="D8QG81"/>
<protein>
    <submittedName>
        <fullName evidence="1">Uncharacterized protein</fullName>
    </submittedName>
</protein>
<dbReference type="RefSeq" id="XP_003028149.1">
    <property type="nucleotide sequence ID" value="XM_003028103.1"/>
</dbReference>
<dbReference type="KEGG" id="scm:SCHCO_02515489"/>
<dbReference type="VEuPathDB" id="FungiDB:SCHCODRAFT_02515489"/>
<accession>D8QG81</accession>
<name>D8QG81_SCHCM</name>
<evidence type="ECO:0000313" key="1">
    <source>
        <dbReference type="EMBL" id="EFI93246.1"/>
    </source>
</evidence>
<organism evidence="2">
    <name type="scientific">Schizophyllum commune (strain H4-8 / FGSC 9210)</name>
    <name type="common">Split gill fungus</name>
    <dbReference type="NCBI Taxonomy" id="578458"/>
    <lineage>
        <taxon>Eukaryota</taxon>
        <taxon>Fungi</taxon>
        <taxon>Dikarya</taxon>
        <taxon>Basidiomycota</taxon>
        <taxon>Agaricomycotina</taxon>
        <taxon>Agaricomycetes</taxon>
        <taxon>Agaricomycetidae</taxon>
        <taxon>Agaricales</taxon>
        <taxon>Schizophyllaceae</taxon>
        <taxon>Schizophyllum</taxon>
    </lineage>
</organism>
<proteinExistence type="predicted"/>
<dbReference type="InParanoid" id="D8QG81"/>
<dbReference type="Proteomes" id="UP000007431">
    <property type="component" value="Unassembled WGS sequence"/>
</dbReference>
<gene>
    <name evidence="1" type="ORF">SCHCODRAFT_112869</name>
</gene>
<dbReference type="OrthoDB" id="10311274at2759"/>
<keyword evidence="2" id="KW-1185">Reference proteome</keyword>
<reference evidence="1 2" key="1">
    <citation type="journal article" date="2010" name="Nat. Biotechnol.">
        <title>Genome sequence of the model mushroom Schizophyllum commune.</title>
        <authorList>
            <person name="Ohm R.A."/>
            <person name="de Jong J.F."/>
            <person name="Lugones L.G."/>
            <person name="Aerts A."/>
            <person name="Kothe E."/>
            <person name="Stajich J.E."/>
            <person name="de Vries R.P."/>
            <person name="Record E."/>
            <person name="Levasseur A."/>
            <person name="Baker S.E."/>
            <person name="Bartholomew K.A."/>
            <person name="Coutinho P.M."/>
            <person name="Erdmann S."/>
            <person name="Fowler T.J."/>
            <person name="Gathman A.C."/>
            <person name="Lombard V."/>
            <person name="Henrissat B."/>
            <person name="Knabe N."/>
            <person name="Kuees U."/>
            <person name="Lilly W.W."/>
            <person name="Lindquist E."/>
            <person name="Lucas S."/>
            <person name="Magnuson J.K."/>
            <person name="Piumi F."/>
            <person name="Raudaskoski M."/>
            <person name="Salamov A."/>
            <person name="Schmutz J."/>
            <person name="Schwarze F.W.M.R."/>
            <person name="vanKuyk P.A."/>
            <person name="Horton J.S."/>
            <person name="Grigoriev I.V."/>
            <person name="Woesten H.A.B."/>
        </authorList>
    </citation>
    <scope>NUCLEOTIDE SEQUENCE [LARGE SCALE GENOMIC DNA]</scope>
    <source>
        <strain evidence="2">H4-8 / FGSC 9210</strain>
    </source>
</reference>